<name>A0A1I6PGF2_9SPHI</name>
<evidence type="ECO:0000313" key="2">
    <source>
        <dbReference type="Proteomes" id="UP000198785"/>
    </source>
</evidence>
<dbReference type="EMBL" id="FOZZ01000001">
    <property type="protein sequence ID" value="SFS39284.1"/>
    <property type="molecule type" value="Genomic_DNA"/>
</dbReference>
<protein>
    <submittedName>
        <fullName evidence="1">Uncharacterized protein</fullName>
    </submittedName>
</protein>
<dbReference type="Proteomes" id="UP000198785">
    <property type="component" value="Unassembled WGS sequence"/>
</dbReference>
<dbReference type="AlphaFoldDB" id="A0A1I6PGF2"/>
<organism evidence="1 2">
    <name type="scientific">Sphingobacterium wenxiniae</name>
    <dbReference type="NCBI Taxonomy" id="683125"/>
    <lineage>
        <taxon>Bacteria</taxon>
        <taxon>Pseudomonadati</taxon>
        <taxon>Bacteroidota</taxon>
        <taxon>Sphingobacteriia</taxon>
        <taxon>Sphingobacteriales</taxon>
        <taxon>Sphingobacteriaceae</taxon>
        <taxon>Sphingobacterium</taxon>
    </lineage>
</organism>
<reference evidence="1 2" key="1">
    <citation type="submission" date="2016-10" db="EMBL/GenBank/DDBJ databases">
        <authorList>
            <person name="de Groot N.N."/>
        </authorList>
    </citation>
    <scope>NUCLEOTIDE SEQUENCE [LARGE SCALE GENOMIC DNA]</scope>
    <source>
        <strain evidence="1 2">DSM 22789</strain>
    </source>
</reference>
<evidence type="ECO:0000313" key="1">
    <source>
        <dbReference type="EMBL" id="SFS39284.1"/>
    </source>
</evidence>
<gene>
    <name evidence="1" type="ORF">SAMN05660206_101454</name>
</gene>
<accession>A0A1I6PGF2</accession>
<proteinExistence type="predicted"/>
<sequence length="52" mass="5839">MFYRLKQKLAALKDSTFSLEFQAITSLIYTGTNIIYHNDGFQPLSAAVARSP</sequence>
<keyword evidence="2" id="KW-1185">Reference proteome</keyword>